<keyword evidence="6" id="KW-1185">Reference proteome</keyword>
<dbReference type="InterPro" id="IPR045081">
    <property type="entry name" value="AN32"/>
</dbReference>
<keyword evidence="1" id="KW-0433">Leucine-rich repeat</keyword>
<proteinExistence type="inferred from homology"/>
<dbReference type="Gene3D" id="3.80.10.10">
    <property type="entry name" value="Ribonuclease Inhibitor"/>
    <property type="match status" value="1"/>
</dbReference>
<gene>
    <name evidence="5" type="ORF">BSTOLATCC_MIC5076</name>
</gene>
<dbReference type="InterPro" id="IPR032675">
    <property type="entry name" value="LRR_dom_sf"/>
</dbReference>
<dbReference type="InterPro" id="IPR001611">
    <property type="entry name" value="Leu-rich_rpt"/>
</dbReference>
<comment type="similarity">
    <text evidence="3">Belongs to the ANP32 family.</text>
</comment>
<dbReference type="AlphaFoldDB" id="A0AAU9IER7"/>
<feature type="region of interest" description="Disordered" evidence="4">
    <location>
        <begin position="173"/>
        <end position="229"/>
    </location>
</feature>
<dbReference type="PANTHER" id="PTHR11375:SF0">
    <property type="entry name" value="ACIDIC LEUCINE-RICH NUCLEAR PHOSPHOPROTEIN 32 FAMILY MEMBER A"/>
    <property type="match status" value="1"/>
</dbReference>
<protein>
    <recommendedName>
        <fullName evidence="7">Acidic leucine-rich nuclear phosphoprotein 32 family member E</fullName>
    </recommendedName>
</protein>
<sequence length="229" mass="25977">MEKVILSQVDGRDIEDVDELILDAWHGSEISSEEKKLIEEYSNLDFLSFTGCGLDSLANFPYLPSLLKLELAENNIKNGLENLTQLTELIQLSLAGNQILSFEDLKPLAKLPKLLCLELFGCPIAEVEDYSKSIFELMPGLQVLDGCDINGNEVSLCSNEDEDEDIDEDELAQILNNESSELEEEEEEEEEEEVESEEESEEEEEELPKKRPGNKNHSDEDVRNNKKHK</sequence>
<evidence type="ECO:0000256" key="1">
    <source>
        <dbReference type="ARBA" id="ARBA00022614"/>
    </source>
</evidence>
<dbReference type="GO" id="GO:0042393">
    <property type="term" value="F:histone binding"/>
    <property type="evidence" value="ECO:0007669"/>
    <property type="project" value="TreeGrafter"/>
</dbReference>
<evidence type="ECO:0000256" key="4">
    <source>
        <dbReference type="SAM" id="MobiDB-lite"/>
    </source>
</evidence>
<feature type="compositionally biased region" description="Basic and acidic residues" evidence="4">
    <location>
        <begin position="216"/>
        <end position="229"/>
    </location>
</feature>
<feature type="compositionally biased region" description="Acidic residues" evidence="4">
    <location>
        <begin position="180"/>
        <end position="206"/>
    </location>
</feature>
<dbReference type="GO" id="GO:0005634">
    <property type="term" value="C:nucleus"/>
    <property type="evidence" value="ECO:0007669"/>
    <property type="project" value="TreeGrafter"/>
</dbReference>
<accession>A0AAU9IER7</accession>
<dbReference type="EMBL" id="CAJZBQ010000005">
    <property type="protein sequence ID" value="CAG9311816.1"/>
    <property type="molecule type" value="Genomic_DNA"/>
</dbReference>
<organism evidence="5 6">
    <name type="scientific">Blepharisma stoltei</name>
    <dbReference type="NCBI Taxonomy" id="1481888"/>
    <lineage>
        <taxon>Eukaryota</taxon>
        <taxon>Sar</taxon>
        <taxon>Alveolata</taxon>
        <taxon>Ciliophora</taxon>
        <taxon>Postciliodesmatophora</taxon>
        <taxon>Heterotrichea</taxon>
        <taxon>Heterotrichida</taxon>
        <taxon>Blepharismidae</taxon>
        <taxon>Blepharisma</taxon>
    </lineage>
</organism>
<dbReference type="Pfam" id="PF14580">
    <property type="entry name" value="LRR_9"/>
    <property type="match status" value="1"/>
</dbReference>
<keyword evidence="2" id="KW-0677">Repeat</keyword>
<evidence type="ECO:0000313" key="6">
    <source>
        <dbReference type="Proteomes" id="UP001162131"/>
    </source>
</evidence>
<reference evidence="5" key="1">
    <citation type="submission" date="2021-09" db="EMBL/GenBank/DDBJ databases">
        <authorList>
            <consortium name="AG Swart"/>
            <person name="Singh M."/>
            <person name="Singh A."/>
            <person name="Seah K."/>
            <person name="Emmerich C."/>
        </authorList>
    </citation>
    <scope>NUCLEOTIDE SEQUENCE</scope>
    <source>
        <strain evidence="5">ATCC30299</strain>
    </source>
</reference>
<dbReference type="PROSITE" id="PS51450">
    <property type="entry name" value="LRR"/>
    <property type="match status" value="1"/>
</dbReference>
<name>A0AAU9IER7_9CILI</name>
<evidence type="ECO:0000313" key="5">
    <source>
        <dbReference type="EMBL" id="CAG9311816.1"/>
    </source>
</evidence>
<dbReference type="SUPFAM" id="SSF52058">
    <property type="entry name" value="L domain-like"/>
    <property type="match status" value="1"/>
</dbReference>
<dbReference type="PANTHER" id="PTHR11375">
    <property type="entry name" value="ACIDIC LEUCINE-RICH NUCLEAR PHOSPHOPROTEIN 32"/>
    <property type="match status" value="1"/>
</dbReference>
<dbReference type="Proteomes" id="UP001162131">
    <property type="component" value="Unassembled WGS sequence"/>
</dbReference>
<evidence type="ECO:0000256" key="3">
    <source>
        <dbReference type="ARBA" id="ARBA00025777"/>
    </source>
</evidence>
<dbReference type="FunFam" id="3.80.10.10:FF:000131">
    <property type="entry name" value="acidic leucine-rich nuclear phosphoprotein 32-related protein-like"/>
    <property type="match status" value="1"/>
</dbReference>
<evidence type="ECO:0008006" key="7">
    <source>
        <dbReference type="Google" id="ProtNLM"/>
    </source>
</evidence>
<evidence type="ECO:0000256" key="2">
    <source>
        <dbReference type="ARBA" id="ARBA00022737"/>
    </source>
</evidence>
<comment type="caution">
    <text evidence="5">The sequence shown here is derived from an EMBL/GenBank/DDBJ whole genome shotgun (WGS) entry which is preliminary data.</text>
</comment>